<comment type="caution">
    <text evidence="1">The sequence shown here is derived from an EMBL/GenBank/DDBJ whole genome shotgun (WGS) entry which is preliminary data.</text>
</comment>
<gene>
    <name evidence="1" type="ORF">A4U53_34495</name>
</gene>
<dbReference type="EMBL" id="LWBS01000452">
    <property type="protein sequence ID" value="OAP88582.1"/>
    <property type="molecule type" value="Genomic_DNA"/>
</dbReference>
<dbReference type="AlphaFoldDB" id="A0A179BA32"/>
<name>A0A179BA32_RHILE</name>
<evidence type="ECO:0000313" key="1">
    <source>
        <dbReference type="EMBL" id="OAP88582.1"/>
    </source>
</evidence>
<sequence length="105" mass="11349">MSPSRHLGADFGWFAIEEKAGSEFLNALSNAIRNRAVGLPATMKLPTVEPTGFALSAEDRIARADADEPYQYALFRDGLALLGEPFRGRPRDVVVWSPDGGMALG</sequence>
<reference evidence="1" key="1">
    <citation type="submission" date="2016-04" db="EMBL/GenBank/DDBJ databases">
        <title>Fast-growing isolate from the root nodules of Vavilovia formosa.</title>
        <authorList>
            <person name="Kimeklis A."/>
            <person name="Safronova V."/>
            <person name="Belimov A."/>
            <person name="Andronov E."/>
        </authorList>
    </citation>
    <scope>NUCLEOTIDE SEQUENCE [LARGE SCALE GENOMIC DNA]</scope>
    <source>
        <strain evidence="1">Vaf-46</strain>
    </source>
</reference>
<proteinExistence type="predicted"/>
<organism evidence="1">
    <name type="scientific">Rhizobium leguminosarum</name>
    <dbReference type="NCBI Taxonomy" id="384"/>
    <lineage>
        <taxon>Bacteria</taxon>
        <taxon>Pseudomonadati</taxon>
        <taxon>Pseudomonadota</taxon>
        <taxon>Alphaproteobacteria</taxon>
        <taxon>Hyphomicrobiales</taxon>
        <taxon>Rhizobiaceae</taxon>
        <taxon>Rhizobium/Agrobacterium group</taxon>
        <taxon>Rhizobium</taxon>
    </lineage>
</organism>
<protein>
    <submittedName>
        <fullName evidence="1">Uncharacterized protein</fullName>
    </submittedName>
</protein>
<accession>A0A179BA32</accession>